<dbReference type="AlphaFoldDB" id="A0A6C0U5V3"/>
<evidence type="ECO:0000256" key="4">
    <source>
        <dbReference type="ARBA" id="ARBA00022496"/>
    </source>
</evidence>
<evidence type="ECO:0000256" key="9">
    <source>
        <dbReference type="ARBA" id="ARBA00023136"/>
    </source>
</evidence>
<protein>
    <submittedName>
        <fullName evidence="12">TonB-dependent receptor</fullName>
    </submittedName>
</protein>
<dbReference type="Gene3D" id="2.40.170.20">
    <property type="entry name" value="TonB-dependent receptor, beta-barrel domain"/>
    <property type="match status" value="1"/>
</dbReference>
<evidence type="ECO:0000256" key="5">
    <source>
        <dbReference type="ARBA" id="ARBA00022692"/>
    </source>
</evidence>
<keyword evidence="5" id="KW-0812">Transmembrane</keyword>
<keyword evidence="10" id="KW-0998">Cell outer membrane</keyword>
<dbReference type="GO" id="GO:0006826">
    <property type="term" value="P:iron ion transport"/>
    <property type="evidence" value="ECO:0007669"/>
    <property type="project" value="UniProtKB-KW"/>
</dbReference>
<accession>A0A6C0U5V3</accession>
<evidence type="ECO:0000256" key="1">
    <source>
        <dbReference type="ARBA" id="ARBA00004571"/>
    </source>
</evidence>
<evidence type="ECO:0000313" key="13">
    <source>
        <dbReference type="Proteomes" id="UP000477680"/>
    </source>
</evidence>
<proteinExistence type="predicted"/>
<dbReference type="PANTHER" id="PTHR32552">
    <property type="entry name" value="FERRICHROME IRON RECEPTOR-RELATED"/>
    <property type="match status" value="1"/>
</dbReference>
<keyword evidence="2" id="KW-0813">Transport</keyword>
<keyword evidence="3" id="KW-1134">Transmembrane beta strand</keyword>
<dbReference type="InterPro" id="IPR036942">
    <property type="entry name" value="Beta-barrel_TonB_sf"/>
</dbReference>
<keyword evidence="4" id="KW-0410">Iron transport</keyword>
<dbReference type="Proteomes" id="UP000477680">
    <property type="component" value="Chromosome"/>
</dbReference>
<organism evidence="12 13">
    <name type="scientific">Kineobactrum salinum</name>
    <dbReference type="NCBI Taxonomy" id="2708301"/>
    <lineage>
        <taxon>Bacteria</taxon>
        <taxon>Pseudomonadati</taxon>
        <taxon>Pseudomonadota</taxon>
        <taxon>Gammaproteobacteria</taxon>
        <taxon>Cellvibrionales</taxon>
        <taxon>Halieaceae</taxon>
        <taxon>Kineobactrum</taxon>
    </lineage>
</organism>
<evidence type="ECO:0000256" key="2">
    <source>
        <dbReference type="ARBA" id="ARBA00022448"/>
    </source>
</evidence>
<feature type="domain" description="TonB-dependent receptor-like beta-barrel" evidence="11">
    <location>
        <begin position="32"/>
        <end position="395"/>
    </location>
</feature>
<dbReference type="EMBL" id="CP048711">
    <property type="protein sequence ID" value="QIB67572.1"/>
    <property type="molecule type" value="Genomic_DNA"/>
</dbReference>
<evidence type="ECO:0000259" key="11">
    <source>
        <dbReference type="Pfam" id="PF00593"/>
    </source>
</evidence>
<keyword evidence="13" id="KW-1185">Reference proteome</keyword>
<dbReference type="PANTHER" id="PTHR32552:SF81">
    <property type="entry name" value="TONB-DEPENDENT OUTER MEMBRANE RECEPTOR"/>
    <property type="match status" value="1"/>
</dbReference>
<dbReference type="InterPro" id="IPR039426">
    <property type="entry name" value="TonB-dep_rcpt-like"/>
</dbReference>
<name>A0A6C0U5V3_9GAMM</name>
<keyword evidence="9" id="KW-0472">Membrane</keyword>
<keyword evidence="6" id="KW-0408">Iron</keyword>
<keyword evidence="8" id="KW-0798">TonB box</keyword>
<evidence type="ECO:0000313" key="12">
    <source>
        <dbReference type="EMBL" id="QIB67572.1"/>
    </source>
</evidence>
<keyword evidence="7" id="KW-0406">Ion transport</keyword>
<dbReference type="GO" id="GO:0009279">
    <property type="term" value="C:cell outer membrane"/>
    <property type="evidence" value="ECO:0007669"/>
    <property type="project" value="UniProtKB-SubCell"/>
</dbReference>
<sequence>MPITSATWCSTSTARHRRFPPPFELLNANQPQPLDMTSFETRLSSDSDGPFNWTVGYFTSTRDAELDSNILAVAPDGYPFDPPMLFFQRDDETSLEQQSLFGEVNYDISQQLTLTLGARVFDSEFKKTDTTRVDLFGVQIENPVPVVSEFDESGEIFKAHLGYDLNDDVLIYGQVSEGFRPGGANQTVVGQPIPQGFESDSVVNYELGVRSSWLDGMLTLNGAVYHLVWDNIQVTERSPDNLFGYLNNAGEAQVDGIELELSWLPTANLEVAATLNAVDARLTERQPALNNDRAGLKGDDIPVVPDVTASLGVQYTWPLRDGMALFARGDVNYTGSSNNTFRDFLIDPNPDSPTFGQETDTPNDRYAEMDAYAVTNLRLGLEADSWGVDLYINNLSDKRGETYHFVDNFRPAPGETYVIRPRTAGLSVYKTF</sequence>
<gene>
    <name evidence="12" type="ORF">G3T16_07005</name>
</gene>
<evidence type="ECO:0000256" key="6">
    <source>
        <dbReference type="ARBA" id="ARBA00023004"/>
    </source>
</evidence>
<dbReference type="Pfam" id="PF00593">
    <property type="entry name" value="TonB_dep_Rec_b-barrel"/>
    <property type="match status" value="1"/>
</dbReference>
<reference evidence="12 13" key="1">
    <citation type="submission" date="2020-02" db="EMBL/GenBank/DDBJ databases">
        <title>Genome sequencing for Kineobactrum sp. M2.</title>
        <authorList>
            <person name="Park S.-J."/>
        </authorList>
    </citation>
    <scope>NUCLEOTIDE SEQUENCE [LARGE SCALE GENOMIC DNA]</scope>
    <source>
        <strain evidence="12 13">M2</strain>
    </source>
</reference>
<evidence type="ECO:0000256" key="8">
    <source>
        <dbReference type="ARBA" id="ARBA00023077"/>
    </source>
</evidence>
<dbReference type="SUPFAM" id="SSF56935">
    <property type="entry name" value="Porins"/>
    <property type="match status" value="1"/>
</dbReference>
<dbReference type="InterPro" id="IPR000531">
    <property type="entry name" value="Beta-barrel_TonB"/>
</dbReference>
<comment type="subcellular location">
    <subcellularLocation>
        <location evidence="1">Cell outer membrane</location>
        <topology evidence="1">Multi-pass membrane protein</topology>
    </subcellularLocation>
</comment>
<evidence type="ECO:0000256" key="7">
    <source>
        <dbReference type="ARBA" id="ARBA00023065"/>
    </source>
</evidence>
<dbReference type="KEGG" id="kim:G3T16_07005"/>
<keyword evidence="12" id="KW-0675">Receptor</keyword>
<evidence type="ECO:0000256" key="10">
    <source>
        <dbReference type="ARBA" id="ARBA00023237"/>
    </source>
</evidence>
<evidence type="ECO:0000256" key="3">
    <source>
        <dbReference type="ARBA" id="ARBA00022452"/>
    </source>
</evidence>